<dbReference type="RefSeq" id="WP_013658200.1">
    <property type="nucleotide sequence ID" value="NC_015275.1"/>
</dbReference>
<dbReference type="InterPro" id="IPR016181">
    <property type="entry name" value="Acyl_CoA_acyltransferase"/>
</dbReference>
<dbReference type="Proteomes" id="UP000008467">
    <property type="component" value="Chromosome"/>
</dbReference>
<dbReference type="AlphaFoldDB" id="F2JPY7"/>
<dbReference type="SUPFAM" id="SSF55729">
    <property type="entry name" value="Acyl-CoA N-acyltransferases (Nat)"/>
    <property type="match status" value="1"/>
</dbReference>
<dbReference type="eggNOG" id="COG1670">
    <property type="taxonomic scope" value="Bacteria"/>
</dbReference>
<dbReference type="EMBL" id="CP002582">
    <property type="protein sequence ID" value="ADZ84922.1"/>
    <property type="molecule type" value="Genomic_DNA"/>
</dbReference>
<evidence type="ECO:0000259" key="1">
    <source>
        <dbReference type="PROSITE" id="PS51186"/>
    </source>
</evidence>
<dbReference type="Gene3D" id="3.40.630.30">
    <property type="match status" value="1"/>
</dbReference>
<accession>F2JPY7</accession>
<dbReference type="HOGENOM" id="CLU_013985_3_2_9"/>
<protein>
    <submittedName>
        <fullName evidence="2">GCN5-related N-acetyltransferase</fullName>
    </submittedName>
</protein>
<gene>
    <name evidence="2" type="ordered locus">Clole_3228</name>
</gene>
<evidence type="ECO:0000313" key="2">
    <source>
        <dbReference type="EMBL" id="ADZ84922.1"/>
    </source>
</evidence>
<sequence>MLRLRPFKMRDAAYLVNWLKDERSFKMWSADKFDYPLSVEQLKNYKEKYEEDEFGWIFVALDDKGIPVGHFLMRMADYEKNSVHLGFIIVDPNIRGKGYGVEMVSLGVKYAFEILKVKRVTLGVFDVNPVAEACYKKVGFITETYHKDIFTYGDEKWGIFSMAICR</sequence>
<keyword evidence="2" id="KW-0808">Transferase</keyword>
<reference evidence="2 3" key="1">
    <citation type="journal article" date="2011" name="J. Bacteriol.">
        <title>Complete genome sequence of the cellulose-degrading bacterium Cellulosilyticum lentocellum.</title>
        <authorList>
            <consortium name="US DOE Joint Genome Institute"/>
            <person name="Miller D.A."/>
            <person name="Suen G."/>
            <person name="Bruce D."/>
            <person name="Copeland A."/>
            <person name="Cheng J.F."/>
            <person name="Detter C."/>
            <person name="Goodwin L.A."/>
            <person name="Han C.S."/>
            <person name="Hauser L.J."/>
            <person name="Land M.L."/>
            <person name="Lapidus A."/>
            <person name="Lucas S."/>
            <person name="Meincke L."/>
            <person name="Pitluck S."/>
            <person name="Tapia R."/>
            <person name="Teshima H."/>
            <person name="Woyke T."/>
            <person name="Fox B.G."/>
            <person name="Angert E.R."/>
            <person name="Currie C.R."/>
        </authorList>
    </citation>
    <scope>NUCLEOTIDE SEQUENCE [LARGE SCALE GENOMIC DNA]</scope>
    <source>
        <strain evidence="3">ATCC 49066 / DSM 5427 / NCIMB 11756 / RHM5</strain>
    </source>
</reference>
<keyword evidence="3" id="KW-1185">Reference proteome</keyword>
<dbReference type="GO" id="GO:0016747">
    <property type="term" value="F:acyltransferase activity, transferring groups other than amino-acyl groups"/>
    <property type="evidence" value="ECO:0007669"/>
    <property type="project" value="InterPro"/>
</dbReference>
<dbReference type="PROSITE" id="PS51186">
    <property type="entry name" value="GNAT"/>
    <property type="match status" value="1"/>
</dbReference>
<name>F2JPY7_CELLD</name>
<dbReference type="CDD" id="cd04301">
    <property type="entry name" value="NAT_SF"/>
    <property type="match status" value="1"/>
</dbReference>
<evidence type="ECO:0000313" key="3">
    <source>
        <dbReference type="Proteomes" id="UP000008467"/>
    </source>
</evidence>
<dbReference type="Pfam" id="PF13302">
    <property type="entry name" value="Acetyltransf_3"/>
    <property type="match status" value="1"/>
</dbReference>
<organism evidence="2 3">
    <name type="scientific">Cellulosilyticum lentocellum (strain ATCC 49066 / DSM 5427 / NCIMB 11756 / RHM5)</name>
    <name type="common">Clostridium lentocellum</name>
    <dbReference type="NCBI Taxonomy" id="642492"/>
    <lineage>
        <taxon>Bacteria</taxon>
        <taxon>Bacillati</taxon>
        <taxon>Bacillota</taxon>
        <taxon>Clostridia</taxon>
        <taxon>Lachnospirales</taxon>
        <taxon>Cellulosilyticaceae</taxon>
        <taxon>Cellulosilyticum</taxon>
    </lineage>
</organism>
<dbReference type="KEGG" id="cle:Clole_3228"/>
<dbReference type="PANTHER" id="PTHR43415">
    <property type="entry name" value="SPERMIDINE N(1)-ACETYLTRANSFERASE"/>
    <property type="match status" value="1"/>
</dbReference>
<dbReference type="PANTHER" id="PTHR43415:SF5">
    <property type="entry name" value="ACETYLTRANSFERASE"/>
    <property type="match status" value="1"/>
</dbReference>
<dbReference type="InterPro" id="IPR000182">
    <property type="entry name" value="GNAT_dom"/>
</dbReference>
<dbReference type="STRING" id="642492.Clole_3228"/>
<proteinExistence type="predicted"/>
<feature type="domain" description="N-acetyltransferase" evidence="1">
    <location>
        <begin position="2"/>
        <end position="159"/>
    </location>
</feature>